<evidence type="ECO:0000313" key="3">
    <source>
        <dbReference type="EMBL" id="ELR11010.1"/>
    </source>
</evidence>
<gene>
    <name evidence="3" type="ORF">ACA1_317540</name>
</gene>
<dbReference type="Pfam" id="PF04982">
    <property type="entry name" value="TM_HPP"/>
    <property type="match status" value="1"/>
</dbReference>
<evidence type="ECO:0000259" key="2">
    <source>
        <dbReference type="Pfam" id="PF04982"/>
    </source>
</evidence>
<organism evidence="3 4">
    <name type="scientific">Acanthamoeba castellanii (strain ATCC 30010 / Neff)</name>
    <dbReference type="NCBI Taxonomy" id="1257118"/>
    <lineage>
        <taxon>Eukaryota</taxon>
        <taxon>Amoebozoa</taxon>
        <taxon>Discosea</taxon>
        <taxon>Longamoebia</taxon>
        <taxon>Centramoebida</taxon>
        <taxon>Acanthamoebidae</taxon>
        <taxon>Acanthamoeba</taxon>
    </lineage>
</organism>
<keyword evidence="1" id="KW-1133">Transmembrane helix</keyword>
<evidence type="ECO:0000256" key="1">
    <source>
        <dbReference type="SAM" id="Phobius"/>
    </source>
</evidence>
<dbReference type="PANTHER" id="PTHR33741">
    <property type="entry name" value="TRANSMEMBRANE PROTEIN DDB_G0269096-RELATED"/>
    <property type="match status" value="1"/>
</dbReference>
<name>L8GCW9_ACACF</name>
<sequence length="191" mass="20270">MSIPLCSQHALLTRWGGVVVLPCRPGKYVRRWAGRKPQRRPSLASRRVPLWVVATSLVGSFLGIFLVGLLDDFLYSPGDVPLNLVGGHALSSFIGVSCHKLFAHVSMPLAAALAVSISIAVMQLTCTLHPPGGASAIIAVLASGKVVEAGYYYVVTTVLGALVMLAVALAVNNLPRPPNLRHAPPLRPKNK</sequence>
<protein>
    <submittedName>
        <fullName evidence="3">HPP family protein</fullName>
    </submittedName>
</protein>
<feature type="transmembrane region" description="Helical" evidence="1">
    <location>
        <begin position="82"/>
        <end position="102"/>
    </location>
</feature>
<dbReference type="InterPro" id="IPR007065">
    <property type="entry name" value="HPP"/>
</dbReference>
<dbReference type="OrthoDB" id="2016548at2759"/>
<keyword evidence="1" id="KW-0472">Membrane</keyword>
<dbReference type="EMBL" id="KB008166">
    <property type="protein sequence ID" value="ELR11010.1"/>
    <property type="molecule type" value="Genomic_DNA"/>
</dbReference>
<proteinExistence type="predicted"/>
<dbReference type="VEuPathDB" id="AmoebaDB:ACA1_317540"/>
<reference evidence="3 4" key="1">
    <citation type="journal article" date="2013" name="Genome Biol.">
        <title>Genome of Acanthamoeba castellanii highlights extensive lateral gene transfer and early evolution of tyrosine kinase signaling.</title>
        <authorList>
            <person name="Clarke M."/>
            <person name="Lohan A.J."/>
            <person name="Liu B."/>
            <person name="Lagkouvardos I."/>
            <person name="Roy S."/>
            <person name="Zafar N."/>
            <person name="Bertelli C."/>
            <person name="Schilde C."/>
            <person name="Kianianmomeni A."/>
            <person name="Burglin T.R."/>
            <person name="Frech C."/>
            <person name="Turcotte B."/>
            <person name="Kopec K.O."/>
            <person name="Synnott J.M."/>
            <person name="Choo C."/>
            <person name="Paponov I."/>
            <person name="Finkler A."/>
            <person name="Soon Heng Tan C."/>
            <person name="Hutchins A.P."/>
            <person name="Weinmeier T."/>
            <person name="Rattei T."/>
            <person name="Chu J.S."/>
            <person name="Gimenez G."/>
            <person name="Irimia M."/>
            <person name="Rigden D.J."/>
            <person name="Fitzpatrick D.A."/>
            <person name="Lorenzo-Morales J."/>
            <person name="Bateman A."/>
            <person name="Chiu C.H."/>
            <person name="Tang P."/>
            <person name="Hegemann P."/>
            <person name="Fromm H."/>
            <person name="Raoult D."/>
            <person name="Greub G."/>
            <person name="Miranda-Saavedra D."/>
            <person name="Chen N."/>
            <person name="Nash P."/>
            <person name="Ginger M.L."/>
            <person name="Horn M."/>
            <person name="Schaap P."/>
            <person name="Caler L."/>
            <person name="Loftus B."/>
        </authorList>
    </citation>
    <scope>NUCLEOTIDE SEQUENCE [LARGE SCALE GENOMIC DNA]</scope>
    <source>
        <strain evidence="3 4">Neff</strain>
    </source>
</reference>
<dbReference type="KEGG" id="acan:ACA1_317540"/>
<dbReference type="PANTHER" id="PTHR33741:SF5">
    <property type="entry name" value="TRANSMEMBRANE PROTEIN DDB_G0269096-RELATED"/>
    <property type="match status" value="1"/>
</dbReference>
<feature type="transmembrane region" description="Helical" evidence="1">
    <location>
        <begin position="109"/>
        <end position="130"/>
    </location>
</feature>
<keyword evidence="4" id="KW-1185">Reference proteome</keyword>
<dbReference type="InterPro" id="IPR058581">
    <property type="entry name" value="TM_HPP"/>
</dbReference>
<dbReference type="STRING" id="1257118.L8GCW9"/>
<feature type="domain" description="HPP transmembrane region" evidence="2">
    <location>
        <begin position="81"/>
        <end position="175"/>
    </location>
</feature>
<keyword evidence="1" id="KW-0812">Transmembrane</keyword>
<evidence type="ECO:0000313" key="4">
    <source>
        <dbReference type="Proteomes" id="UP000011083"/>
    </source>
</evidence>
<dbReference type="AlphaFoldDB" id="L8GCW9"/>
<accession>L8GCW9</accession>
<dbReference type="Proteomes" id="UP000011083">
    <property type="component" value="Unassembled WGS sequence"/>
</dbReference>
<feature type="transmembrane region" description="Helical" evidence="1">
    <location>
        <begin position="150"/>
        <end position="171"/>
    </location>
</feature>
<feature type="transmembrane region" description="Helical" evidence="1">
    <location>
        <begin position="48"/>
        <end position="70"/>
    </location>
</feature>
<dbReference type="GeneID" id="14911429"/>
<dbReference type="RefSeq" id="XP_004333023.1">
    <property type="nucleotide sequence ID" value="XM_004332975.1"/>
</dbReference>